<sequence length="70" mass="8355">MYVVLIDNDKWTVPMTRTRLIQALGNLKKMVSGQKQVDHFFVPNLNIMAEVPREEREFLYIMFHIISKLF</sequence>
<evidence type="ECO:0000313" key="3">
    <source>
        <dbReference type="Proteomes" id="UP001374579"/>
    </source>
</evidence>
<organism evidence="2 3">
    <name type="scientific">Littorina saxatilis</name>
    <dbReference type="NCBI Taxonomy" id="31220"/>
    <lineage>
        <taxon>Eukaryota</taxon>
        <taxon>Metazoa</taxon>
        <taxon>Spiralia</taxon>
        <taxon>Lophotrochozoa</taxon>
        <taxon>Mollusca</taxon>
        <taxon>Gastropoda</taxon>
        <taxon>Caenogastropoda</taxon>
        <taxon>Littorinimorpha</taxon>
        <taxon>Littorinoidea</taxon>
        <taxon>Littorinidae</taxon>
        <taxon>Littorina</taxon>
    </lineage>
</organism>
<feature type="domain" description="Mab-21-like HhH/H2TH-like" evidence="1">
    <location>
        <begin position="8"/>
        <end position="60"/>
    </location>
</feature>
<dbReference type="AlphaFoldDB" id="A0AAN9BNU0"/>
<dbReference type="Pfam" id="PF20266">
    <property type="entry name" value="Mab-21_C"/>
    <property type="match status" value="1"/>
</dbReference>
<reference evidence="2 3" key="1">
    <citation type="submission" date="2024-02" db="EMBL/GenBank/DDBJ databases">
        <title>Chromosome-scale genome assembly of the rough periwinkle Littorina saxatilis.</title>
        <authorList>
            <person name="De Jode A."/>
            <person name="Faria R."/>
            <person name="Formenti G."/>
            <person name="Sims Y."/>
            <person name="Smith T.P."/>
            <person name="Tracey A."/>
            <person name="Wood J.M.D."/>
            <person name="Zagrodzka Z.B."/>
            <person name="Johannesson K."/>
            <person name="Butlin R.K."/>
            <person name="Leder E.H."/>
        </authorList>
    </citation>
    <scope>NUCLEOTIDE SEQUENCE [LARGE SCALE GENOMIC DNA]</scope>
    <source>
        <strain evidence="2">Snail1</strain>
        <tissue evidence="2">Muscle</tissue>
    </source>
</reference>
<accession>A0AAN9BNU0</accession>
<keyword evidence="3" id="KW-1185">Reference proteome</keyword>
<dbReference type="InterPro" id="IPR046906">
    <property type="entry name" value="Mab-21_HhH/H2TH-like"/>
</dbReference>
<dbReference type="Gene3D" id="1.10.1410.40">
    <property type="match status" value="1"/>
</dbReference>
<comment type="caution">
    <text evidence="2">The sequence shown here is derived from an EMBL/GenBank/DDBJ whole genome shotgun (WGS) entry which is preliminary data.</text>
</comment>
<evidence type="ECO:0000313" key="2">
    <source>
        <dbReference type="EMBL" id="KAK7109012.1"/>
    </source>
</evidence>
<name>A0AAN9BNU0_9CAEN</name>
<protein>
    <recommendedName>
        <fullName evidence="1">Mab-21-like HhH/H2TH-like domain-containing protein</fullName>
    </recommendedName>
</protein>
<dbReference type="Proteomes" id="UP001374579">
    <property type="component" value="Unassembled WGS sequence"/>
</dbReference>
<gene>
    <name evidence="2" type="ORF">V1264_013131</name>
</gene>
<dbReference type="EMBL" id="JBAMIC010000003">
    <property type="protein sequence ID" value="KAK7109012.1"/>
    <property type="molecule type" value="Genomic_DNA"/>
</dbReference>
<evidence type="ECO:0000259" key="1">
    <source>
        <dbReference type="Pfam" id="PF20266"/>
    </source>
</evidence>
<proteinExistence type="predicted"/>